<dbReference type="GO" id="GO:0003676">
    <property type="term" value="F:nucleic acid binding"/>
    <property type="evidence" value="ECO:0007669"/>
    <property type="project" value="InterPro"/>
</dbReference>
<sequence length="90" mass="10773">MSLKTFSFTDELHCYRTTSIQNCERDRHKDTVSFVQDGATPYISEPVQRLLCSTFEEDHIISRSTHMASQIPYLTPWEFWLWEFMKSKVY</sequence>
<dbReference type="Proteomes" id="UP000887013">
    <property type="component" value="Unassembled WGS sequence"/>
</dbReference>
<proteinExistence type="predicted"/>
<dbReference type="InterPro" id="IPR036397">
    <property type="entry name" value="RNaseH_sf"/>
</dbReference>
<evidence type="ECO:0000313" key="2">
    <source>
        <dbReference type="Proteomes" id="UP000887013"/>
    </source>
</evidence>
<organism evidence="1 2">
    <name type="scientific">Nephila pilipes</name>
    <name type="common">Giant wood spider</name>
    <name type="synonym">Nephila maculata</name>
    <dbReference type="NCBI Taxonomy" id="299642"/>
    <lineage>
        <taxon>Eukaryota</taxon>
        <taxon>Metazoa</taxon>
        <taxon>Ecdysozoa</taxon>
        <taxon>Arthropoda</taxon>
        <taxon>Chelicerata</taxon>
        <taxon>Arachnida</taxon>
        <taxon>Araneae</taxon>
        <taxon>Araneomorphae</taxon>
        <taxon>Entelegynae</taxon>
        <taxon>Araneoidea</taxon>
        <taxon>Nephilidae</taxon>
        <taxon>Nephila</taxon>
    </lineage>
</organism>
<keyword evidence="2" id="KW-1185">Reference proteome</keyword>
<reference evidence="1" key="1">
    <citation type="submission" date="2020-08" db="EMBL/GenBank/DDBJ databases">
        <title>Multicomponent nature underlies the extraordinary mechanical properties of spider dragline silk.</title>
        <authorList>
            <person name="Kono N."/>
            <person name="Nakamura H."/>
            <person name="Mori M."/>
            <person name="Yoshida Y."/>
            <person name="Ohtoshi R."/>
            <person name="Malay A.D."/>
            <person name="Moran D.A.P."/>
            <person name="Tomita M."/>
            <person name="Numata K."/>
            <person name="Arakawa K."/>
        </authorList>
    </citation>
    <scope>NUCLEOTIDE SEQUENCE</scope>
</reference>
<protein>
    <submittedName>
        <fullName evidence="1">Uncharacterized protein</fullName>
    </submittedName>
</protein>
<dbReference type="Gene3D" id="3.30.420.10">
    <property type="entry name" value="Ribonuclease H-like superfamily/Ribonuclease H"/>
    <property type="match status" value="1"/>
</dbReference>
<name>A0A8X6NKB5_NEPPI</name>
<gene>
    <name evidence="1" type="ORF">NPIL_550341</name>
</gene>
<accession>A0A8X6NKB5</accession>
<dbReference type="AlphaFoldDB" id="A0A8X6NKB5"/>
<dbReference type="EMBL" id="BMAW01059187">
    <property type="protein sequence ID" value="GFT19924.1"/>
    <property type="molecule type" value="Genomic_DNA"/>
</dbReference>
<evidence type="ECO:0000313" key="1">
    <source>
        <dbReference type="EMBL" id="GFT19924.1"/>
    </source>
</evidence>
<comment type="caution">
    <text evidence="1">The sequence shown here is derived from an EMBL/GenBank/DDBJ whole genome shotgun (WGS) entry which is preliminary data.</text>
</comment>